<protein>
    <submittedName>
        <fullName evidence="13">DUF3772 domain-containing protein</fullName>
    </submittedName>
</protein>
<dbReference type="PANTHER" id="PTHR30347:SF1">
    <property type="entry name" value="MECHANOSENSITIVE CHANNEL MSCK"/>
    <property type="match status" value="1"/>
</dbReference>
<evidence type="ECO:0000259" key="12">
    <source>
        <dbReference type="Pfam" id="PF21082"/>
    </source>
</evidence>
<feature type="transmembrane region" description="Helical" evidence="8">
    <location>
        <begin position="323"/>
        <end position="340"/>
    </location>
</feature>
<dbReference type="InterPro" id="IPR049278">
    <property type="entry name" value="MS_channel_C"/>
</dbReference>
<dbReference type="SUPFAM" id="SSF82689">
    <property type="entry name" value="Mechanosensitive channel protein MscS (YggB), C-terminal domain"/>
    <property type="match status" value="1"/>
</dbReference>
<dbReference type="InterPro" id="IPR011066">
    <property type="entry name" value="MscS_channel_C_sf"/>
</dbReference>
<dbReference type="InterPro" id="IPR010920">
    <property type="entry name" value="LSM_dom_sf"/>
</dbReference>
<dbReference type="Pfam" id="PF00924">
    <property type="entry name" value="MS_channel_2nd"/>
    <property type="match status" value="1"/>
</dbReference>
<sequence length="841" mass="90466">MTRLTKLIAPLFLMLALMLSLPALAQEQPQPQPPDYEAWTRQADKTEDALESGQASDGDLQDLREKMVHWRDTFQAAQGTNSTRIATLKDQIAALGPAPAEGQTEAEDVAARRKELGTQLSELQAPGLKAVESYGRADGIIQQIDQKVRQRQTHALIRRTPTPLNPANWGPALTEAGDVGVHVYKEVHENWNDFGSGPDMVGRIIVTLGFLLAAVLLLSRGRHWVDSLPSRLSVRASERSRAALIFAVSLGQIAIPFLGIVLGVAALSATDLFGAWGRPLLLSIPVAGMAFFGGFWLVRRVFPEPGTSDSPPLPIDEKQRRMAAFRATVLAFAMALHQMFSRTVLPLAGFHSQNDAFTVPERLSEASAGVWHFFMILLGAFFLFQLCNVLRKLKPGEHEAPDYRTRIVVLLGIIGRVVAVASPVLAAAGYVTAGNAILWSSIMSLALVALLIVLQDFIADLYAMATGGDQSARDALMPVLISFALVVLSLPMFALIWGARSSDLAEAWTKIKQGVSLGGVRLSPTAIVTFALIFLLGYFMTRFVQGAFRNSILPKTRLDVGGQNAVVSILGYVGMALAAVLAITAAGINLSSLAIVAGALSVGIGFGMQQVVSNFVSGIILLVERPIAVGDWIEVGAKQGVVKKMSVRATQIQTFDRNNVIVPNSDLITQQVTNWTRGSLQGRIIVPVGVAYGSDTRKVARILMEIAEDQPTVLINPAPAILFRGFGQDSMNFEIRAVLSDINGGAGVTSEINHQIVRRFADEGIEIPNAQRDVWLRNPEVLAQLASHLDAQTRSATGKVLGPAQPEPAPVNAPIPRDDAPEYDNDGDLDGDGDGDGDGRA</sequence>
<evidence type="ECO:0000259" key="11">
    <source>
        <dbReference type="Pfam" id="PF12607"/>
    </source>
</evidence>
<feature type="chain" id="PRO_5046315021" evidence="9">
    <location>
        <begin position="26"/>
        <end position="841"/>
    </location>
</feature>
<gene>
    <name evidence="13" type="ORF">RM190_07455</name>
</gene>
<organism evidence="13 14">
    <name type="scientific">Paracoccus broussonetiae</name>
    <dbReference type="NCBI Taxonomy" id="3075834"/>
    <lineage>
        <taxon>Bacteria</taxon>
        <taxon>Pseudomonadati</taxon>
        <taxon>Pseudomonadota</taxon>
        <taxon>Alphaproteobacteria</taxon>
        <taxon>Rhodobacterales</taxon>
        <taxon>Paracoccaceae</taxon>
        <taxon>Paracoccus</taxon>
    </lineage>
</organism>
<feature type="transmembrane region" description="Helical" evidence="8">
    <location>
        <begin position="475"/>
        <end position="499"/>
    </location>
</feature>
<evidence type="ECO:0000256" key="8">
    <source>
        <dbReference type="SAM" id="Phobius"/>
    </source>
</evidence>
<feature type="transmembrane region" description="Helical" evidence="8">
    <location>
        <begin position="369"/>
        <end position="387"/>
    </location>
</feature>
<dbReference type="SUPFAM" id="SSF82861">
    <property type="entry name" value="Mechanosensitive channel protein MscS (YggB), transmembrane region"/>
    <property type="match status" value="1"/>
</dbReference>
<evidence type="ECO:0000256" key="4">
    <source>
        <dbReference type="ARBA" id="ARBA00022692"/>
    </source>
</evidence>
<dbReference type="Pfam" id="PF21082">
    <property type="entry name" value="MS_channel_3rd"/>
    <property type="match status" value="1"/>
</dbReference>
<dbReference type="InterPro" id="IPR023408">
    <property type="entry name" value="MscS_beta-dom_sf"/>
</dbReference>
<dbReference type="Gene3D" id="3.30.70.100">
    <property type="match status" value="1"/>
</dbReference>
<evidence type="ECO:0000313" key="14">
    <source>
        <dbReference type="Proteomes" id="UP001251085"/>
    </source>
</evidence>
<name>A0ABU3EC25_9RHOB</name>
<feature type="transmembrane region" description="Helical" evidence="8">
    <location>
        <begin position="200"/>
        <end position="221"/>
    </location>
</feature>
<dbReference type="PANTHER" id="PTHR30347">
    <property type="entry name" value="POTASSIUM CHANNEL RELATED"/>
    <property type="match status" value="1"/>
</dbReference>
<keyword evidence="9" id="KW-0732">Signal</keyword>
<keyword evidence="4 8" id="KW-0812">Transmembrane</keyword>
<dbReference type="EMBL" id="JAVRQI010000005">
    <property type="protein sequence ID" value="MDT1061690.1"/>
    <property type="molecule type" value="Genomic_DNA"/>
</dbReference>
<dbReference type="InterPro" id="IPR052702">
    <property type="entry name" value="MscS-like_channel"/>
</dbReference>
<feature type="transmembrane region" description="Helical" evidence="8">
    <location>
        <begin position="519"/>
        <end position="544"/>
    </location>
</feature>
<accession>A0ABU3EC25</accession>
<dbReference type="InterPro" id="IPR022249">
    <property type="entry name" value="DUF3772"/>
</dbReference>
<evidence type="ECO:0000256" key="3">
    <source>
        <dbReference type="ARBA" id="ARBA00022475"/>
    </source>
</evidence>
<evidence type="ECO:0000259" key="10">
    <source>
        <dbReference type="Pfam" id="PF00924"/>
    </source>
</evidence>
<feature type="domain" description="Mechanosensitive ion channel MscS C-terminal" evidence="12">
    <location>
        <begin position="686"/>
        <end position="767"/>
    </location>
</feature>
<feature type="transmembrane region" description="Helical" evidence="8">
    <location>
        <begin position="242"/>
        <end position="268"/>
    </location>
</feature>
<feature type="signal peptide" evidence="9">
    <location>
        <begin position="1"/>
        <end position="25"/>
    </location>
</feature>
<feature type="domain" description="Mechanosensitive ion channel MscS" evidence="10">
    <location>
        <begin position="611"/>
        <end position="677"/>
    </location>
</feature>
<feature type="compositionally biased region" description="Acidic residues" evidence="7">
    <location>
        <begin position="821"/>
        <end position="841"/>
    </location>
</feature>
<evidence type="ECO:0000256" key="6">
    <source>
        <dbReference type="ARBA" id="ARBA00023136"/>
    </source>
</evidence>
<keyword evidence="3" id="KW-1003">Cell membrane</keyword>
<dbReference type="Gene3D" id="1.10.287.1260">
    <property type="match status" value="1"/>
</dbReference>
<dbReference type="RefSeq" id="WP_311758790.1">
    <property type="nucleotide sequence ID" value="NZ_JAVRQI010000005.1"/>
</dbReference>
<feature type="domain" description="DUF3772" evidence="11">
    <location>
        <begin position="129"/>
        <end position="180"/>
    </location>
</feature>
<feature type="transmembrane region" description="Helical" evidence="8">
    <location>
        <begin position="280"/>
        <end position="302"/>
    </location>
</feature>
<dbReference type="SUPFAM" id="SSF50182">
    <property type="entry name" value="Sm-like ribonucleoproteins"/>
    <property type="match status" value="1"/>
</dbReference>
<feature type="transmembrane region" description="Helical" evidence="8">
    <location>
        <begin position="436"/>
        <end position="454"/>
    </location>
</feature>
<evidence type="ECO:0000256" key="1">
    <source>
        <dbReference type="ARBA" id="ARBA00004651"/>
    </source>
</evidence>
<dbReference type="Gene3D" id="2.30.30.60">
    <property type="match status" value="1"/>
</dbReference>
<dbReference type="Pfam" id="PF12607">
    <property type="entry name" value="DUF3772"/>
    <property type="match status" value="1"/>
</dbReference>
<comment type="similarity">
    <text evidence="2">Belongs to the MscS (TC 1.A.23) family.</text>
</comment>
<dbReference type="Proteomes" id="UP001251085">
    <property type="component" value="Unassembled WGS sequence"/>
</dbReference>
<comment type="subcellular location">
    <subcellularLocation>
        <location evidence="1">Cell membrane</location>
        <topology evidence="1">Multi-pass membrane protein</topology>
    </subcellularLocation>
</comment>
<evidence type="ECO:0000313" key="13">
    <source>
        <dbReference type="EMBL" id="MDT1061690.1"/>
    </source>
</evidence>
<evidence type="ECO:0000256" key="2">
    <source>
        <dbReference type="ARBA" id="ARBA00008017"/>
    </source>
</evidence>
<reference evidence="14" key="1">
    <citation type="submission" date="2023-07" db="EMBL/GenBank/DDBJ databases">
        <title>Characterization of two Paracoccaceae strains isolated from Phycosphere and proposal of Xinfangfangia lacusdiani sp. nov.</title>
        <authorList>
            <person name="Deng Y."/>
            <person name="Zhang Y.Q."/>
        </authorList>
    </citation>
    <scope>NUCLEOTIDE SEQUENCE [LARGE SCALE GENOMIC DNA]</scope>
    <source>
        <strain evidence="14">CPCC 101403</strain>
    </source>
</reference>
<comment type="caution">
    <text evidence="13">The sequence shown here is derived from an EMBL/GenBank/DDBJ whole genome shotgun (WGS) entry which is preliminary data.</text>
</comment>
<dbReference type="InterPro" id="IPR011014">
    <property type="entry name" value="MscS_channel_TM-2"/>
</dbReference>
<keyword evidence="6 8" id="KW-0472">Membrane</keyword>
<feature type="region of interest" description="Disordered" evidence="7">
    <location>
        <begin position="794"/>
        <end position="841"/>
    </location>
</feature>
<feature type="transmembrane region" description="Helical" evidence="8">
    <location>
        <begin position="565"/>
        <end position="588"/>
    </location>
</feature>
<proteinExistence type="inferred from homology"/>
<evidence type="ECO:0000256" key="9">
    <source>
        <dbReference type="SAM" id="SignalP"/>
    </source>
</evidence>
<evidence type="ECO:0000256" key="5">
    <source>
        <dbReference type="ARBA" id="ARBA00022989"/>
    </source>
</evidence>
<evidence type="ECO:0000256" key="7">
    <source>
        <dbReference type="SAM" id="MobiDB-lite"/>
    </source>
</evidence>
<feature type="transmembrane region" description="Helical" evidence="8">
    <location>
        <begin position="407"/>
        <end position="430"/>
    </location>
</feature>
<dbReference type="InterPro" id="IPR006685">
    <property type="entry name" value="MscS_channel_2nd"/>
</dbReference>
<keyword evidence="14" id="KW-1185">Reference proteome</keyword>
<keyword evidence="5 8" id="KW-1133">Transmembrane helix</keyword>